<feature type="coiled-coil region" evidence="1">
    <location>
        <begin position="90"/>
        <end position="149"/>
    </location>
</feature>
<evidence type="ECO:0000256" key="1">
    <source>
        <dbReference type="SAM" id="Coils"/>
    </source>
</evidence>
<evidence type="ECO:0000313" key="6">
    <source>
        <dbReference type="Proteomes" id="UP000583101"/>
    </source>
</evidence>
<dbReference type="InterPro" id="IPR022273">
    <property type="entry name" value="PRTRC_protein-E"/>
</dbReference>
<accession>A0A4Y8AE59</accession>
<evidence type="ECO:0000313" key="5">
    <source>
        <dbReference type="Proteomes" id="UP000297248"/>
    </source>
</evidence>
<evidence type="ECO:0000259" key="2">
    <source>
        <dbReference type="Pfam" id="PF19556"/>
    </source>
</evidence>
<proteinExistence type="predicted"/>
<evidence type="ECO:0000313" key="4">
    <source>
        <dbReference type="EMBL" id="TEW66833.1"/>
    </source>
</evidence>
<keyword evidence="1" id="KW-0175">Coiled coil</keyword>
<protein>
    <submittedName>
        <fullName evidence="3">PRTRC genetic system protein E</fullName>
    </submittedName>
    <submittedName>
        <fullName evidence="4">Prtrc system protein e</fullName>
    </submittedName>
</protein>
<organism evidence="4 5">
    <name type="scientific">Mucilaginibacter phyllosphaerae</name>
    <dbReference type="NCBI Taxonomy" id="1812349"/>
    <lineage>
        <taxon>Bacteria</taxon>
        <taxon>Pseudomonadati</taxon>
        <taxon>Bacteroidota</taxon>
        <taxon>Sphingobacteriia</taxon>
        <taxon>Sphingobacteriales</taxon>
        <taxon>Sphingobacteriaceae</taxon>
        <taxon>Mucilaginibacter</taxon>
    </lineage>
</organism>
<dbReference type="OrthoDB" id="1050181at2"/>
<evidence type="ECO:0000313" key="3">
    <source>
        <dbReference type="EMBL" id="MBB3971270.1"/>
    </source>
</evidence>
<reference evidence="4 5" key="1">
    <citation type="journal article" date="2016" name="Int. J. Syst. Evol. Microbiol.">
        <title>Proposal of Mucilaginibacter phyllosphaerae sp. nov. isolated from the phyllosphere of Galium album.</title>
        <authorList>
            <person name="Aydogan E.L."/>
            <person name="Busse H.J."/>
            <person name="Moser G."/>
            <person name="Muller C."/>
            <person name="Kampfer P."/>
            <person name="Glaeser S.P."/>
        </authorList>
    </citation>
    <scope>NUCLEOTIDE SEQUENCE [LARGE SCALE GENOMIC DNA]</scope>
    <source>
        <strain evidence="4 5">PP-F2FG21</strain>
    </source>
</reference>
<reference evidence="4" key="2">
    <citation type="submission" date="2019-03" db="EMBL/GenBank/DDBJ databases">
        <authorList>
            <person name="Yan Y.-Q."/>
            <person name="Du Z.-J."/>
        </authorList>
    </citation>
    <scope>NUCLEOTIDE SEQUENCE</scope>
    <source>
        <strain evidence="4">PP-F2FG21</strain>
    </source>
</reference>
<keyword evidence="6" id="KW-1185">Reference proteome</keyword>
<comment type="caution">
    <text evidence="4">The sequence shown here is derived from an EMBL/GenBank/DDBJ whole genome shotgun (WGS) entry which is preliminary data.</text>
</comment>
<feature type="domain" description="ParB-related ThiF-related cassette protein E" evidence="2">
    <location>
        <begin position="1"/>
        <end position="184"/>
    </location>
</feature>
<dbReference type="EMBL" id="SNQG01000003">
    <property type="protein sequence ID" value="TEW66833.1"/>
    <property type="molecule type" value="Genomic_DNA"/>
</dbReference>
<reference evidence="3 6" key="3">
    <citation type="submission" date="2020-08" db="EMBL/GenBank/DDBJ databases">
        <title>Genomic Encyclopedia of Type Strains, Phase IV (KMG-IV): sequencing the most valuable type-strain genomes for metagenomic binning, comparative biology and taxonomic classification.</title>
        <authorList>
            <person name="Goeker M."/>
        </authorList>
    </citation>
    <scope>NUCLEOTIDE SEQUENCE [LARGE SCALE GENOMIC DNA]</scope>
    <source>
        <strain evidence="3 6">DSM 100995</strain>
    </source>
</reference>
<dbReference type="EMBL" id="JACIEG010000009">
    <property type="protein sequence ID" value="MBB3971270.1"/>
    <property type="molecule type" value="Genomic_DNA"/>
</dbReference>
<dbReference type="Pfam" id="PF19556">
    <property type="entry name" value="PRTRC_E"/>
    <property type="match status" value="1"/>
</dbReference>
<sequence length="196" mass="21693">MTTNFFEIIAGLNIPGNWKITIQTEDNTAFTVSALFTALQCGDNAAKAIPPMLLNGTASELDKGFFETITVPVQQTAGLYTNMESYLKGLEAAKLASKQEQDNREEARKQAAANKDNGDIVVPDTKISKEEKKKAYDDAMQEVSELIKKLKFSDALHILPSIADYPHKEGELKKKTGYLKTQIALYEKALINFNAE</sequence>
<name>A0A4Y8AE59_9SPHI</name>
<dbReference type="Proteomes" id="UP000583101">
    <property type="component" value="Unassembled WGS sequence"/>
</dbReference>
<dbReference type="RefSeq" id="WP_134336438.1">
    <property type="nucleotide sequence ID" value="NZ_BMCZ01000003.1"/>
</dbReference>
<gene>
    <name evidence="4" type="ORF">E2R65_10480</name>
    <name evidence="3" type="ORF">GGR35_003898</name>
</gene>
<dbReference type="Proteomes" id="UP000297248">
    <property type="component" value="Unassembled WGS sequence"/>
</dbReference>
<dbReference type="AlphaFoldDB" id="A0A4Y8AE59"/>